<dbReference type="EMBL" id="JACHNG010000002">
    <property type="protein sequence ID" value="MBB4787240.1"/>
    <property type="molecule type" value="Genomic_DNA"/>
</dbReference>
<dbReference type="EMBL" id="JACHNG010000001">
    <property type="protein sequence ID" value="MBB4779048.1"/>
    <property type="molecule type" value="Genomic_DNA"/>
</dbReference>
<evidence type="ECO:0000259" key="2">
    <source>
        <dbReference type="Pfam" id="PF09346"/>
    </source>
</evidence>
<name>A0ABR6LY15_9ACTN</name>
<keyword evidence="5" id="KW-1185">Reference proteome</keyword>
<dbReference type="InterPro" id="IPR018958">
    <property type="entry name" value="Knr4/Smi1-like_dom"/>
</dbReference>
<feature type="transmembrane region" description="Helical" evidence="1">
    <location>
        <begin position="100"/>
        <end position="126"/>
    </location>
</feature>
<gene>
    <name evidence="3" type="ORF">BJY27_000009</name>
    <name evidence="4" type="ORF">BJY27_008287</name>
</gene>
<evidence type="ECO:0000313" key="4">
    <source>
        <dbReference type="EMBL" id="MBB4787240.1"/>
    </source>
</evidence>
<comment type="caution">
    <text evidence="4">The sequence shown here is derived from an EMBL/GenBank/DDBJ whole genome shotgun (WGS) entry which is preliminary data.</text>
</comment>
<evidence type="ECO:0000313" key="3">
    <source>
        <dbReference type="EMBL" id="MBB4779048.1"/>
    </source>
</evidence>
<dbReference type="InterPro" id="IPR037883">
    <property type="entry name" value="Knr4/Smi1-like_sf"/>
</dbReference>
<accession>A0ABR6LY15</accession>
<evidence type="ECO:0000313" key="5">
    <source>
        <dbReference type="Proteomes" id="UP000530530"/>
    </source>
</evidence>
<protein>
    <submittedName>
        <fullName evidence="4">Cell wall assembly regulator SMI1</fullName>
    </submittedName>
</protein>
<dbReference type="Proteomes" id="UP000530530">
    <property type="component" value="Unassembled WGS sequence"/>
</dbReference>
<dbReference type="SUPFAM" id="SSF160631">
    <property type="entry name" value="SMI1/KNR4-like"/>
    <property type="match status" value="1"/>
</dbReference>
<keyword evidence="1" id="KW-0812">Transmembrane</keyword>
<reference evidence="4 5" key="1">
    <citation type="submission" date="2020-08" db="EMBL/GenBank/DDBJ databases">
        <title>Sequencing the genomes of 1000 actinobacteria strains.</title>
        <authorList>
            <person name="Klenk H.-P."/>
        </authorList>
    </citation>
    <scope>NUCLEOTIDE SEQUENCE [LARGE SCALE GENOMIC DNA]</scope>
    <source>
        <strain evidence="4 5">DSM 41530</strain>
    </source>
</reference>
<evidence type="ECO:0000256" key="1">
    <source>
        <dbReference type="SAM" id="Phobius"/>
    </source>
</evidence>
<dbReference type="RefSeq" id="WP_020865048.1">
    <property type="nucleotide sequence ID" value="NZ_CP157809.1"/>
</dbReference>
<proteinExistence type="predicted"/>
<keyword evidence="1" id="KW-1133">Transmembrane helix</keyword>
<keyword evidence="1" id="KW-0472">Membrane</keyword>
<feature type="domain" description="Knr4/Smi1-like" evidence="2">
    <location>
        <begin position="33"/>
        <end position="93"/>
    </location>
</feature>
<dbReference type="Pfam" id="PF09346">
    <property type="entry name" value="SMI1_KNR4"/>
    <property type="match status" value="1"/>
</dbReference>
<organism evidence="4 5">
    <name type="scientific">Streptomyces rapamycinicus</name>
    <dbReference type="NCBI Taxonomy" id="1226757"/>
    <lineage>
        <taxon>Bacteria</taxon>
        <taxon>Bacillati</taxon>
        <taxon>Actinomycetota</taxon>
        <taxon>Actinomycetes</taxon>
        <taxon>Kitasatosporales</taxon>
        <taxon>Streptomycetaceae</taxon>
        <taxon>Streptomyces</taxon>
        <taxon>Streptomyces violaceusniger group</taxon>
    </lineage>
</organism>
<sequence>MSDDTQRVAAAWGRIEAWLGEHAAASAGLLRPPAGEADIAAAEMAMGVEFPAALAAWYRLCDGFGEGHGCGILPSGMAMLPLADLVDEYRMRTRDWVRSLGLVSVVVRVGGGVLGLGCVWAGQWWFVGGWVAVMR</sequence>